<dbReference type="STRING" id="331113.SNE_A11160"/>
<dbReference type="Proteomes" id="UP000000496">
    <property type="component" value="Chromosome gsn.131"/>
</dbReference>
<dbReference type="Gene3D" id="1.10.3910.10">
    <property type="entry name" value="SP0561-like"/>
    <property type="match status" value="1"/>
</dbReference>
<organism evidence="2 3">
    <name type="scientific">Simkania negevensis (strain ATCC VR-1471 / DSM 27360 / Z)</name>
    <dbReference type="NCBI Taxonomy" id="331113"/>
    <lineage>
        <taxon>Bacteria</taxon>
        <taxon>Pseudomonadati</taxon>
        <taxon>Chlamydiota</taxon>
        <taxon>Chlamydiia</taxon>
        <taxon>Parachlamydiales</taxon>
        <taxon>Simkaniaceae</taxon>
        <taxon>Simkania</taxon>
    </lineage>
</organism>
<reference evidence="2 3" key="2">
    <citation type="journal article" date="2011" name="Mol. Biol. Evol.">
        <title>Unity in variety--the pan-genome of the Chlamydiae.</title>
        <authorList>
            <person name="Collingro A."/>
            <person name="Tischler P."/>
            <person name="Weinmaier T."/>
            <person name="Penz T."/>
            <person name="Heinz E."/>
            <person name="Brunham R.C."/>
            <person name="Read T.D."/>
            <person name="Bavoil P.M."/>
            <person name="Sachse K."/>
            <person name="Kahane S."/>
            <person name="Friedman M.G."/>
            <person name="Rattei T."/>
            <person name="Myers G.S."/>
            <person name="Horn M."/>
        </authorList>
    </citation>
    <scope>NUCLEOTIDE SEQUENCE [LARGE SCALE GENOMIC DNA]</scope>
    <source>
        <strain evidence="3">ATCC VR-1471 / Z</strain>
    </source>
</reference>
<dbReference type="InterPro" id="IPR038062">
    <property type="entry name" value="ScdA-like_N_sf"/>
</dbReference>
<dbReference type="HOGENOM" id="CLU_069054_2_0_0"/>
<evidence type="ECO:0000313" key="3">
    <source>
        <dbReference type="Proteomes" id="UP000000496"/>
    </source>
</evidence>
<dbReference type="PANTHER" id="PTHR43011:SF1">
    <property type="entry name" value="IRON-SULFUR CLUSTER ASSEMBLY 2 HOMOLOG, MITOCHONDRIAL"/>
    <property type="match status" value="1"/>
</dbReference>
<dbReference type="GO" id="GO:0016226">
    <property type="term" value="P:iron-sulfur cluster assembly"/>
    <property type="evidence" value="ECO:0007669"/>
    <property type="project" value="InterPro"/>
</dbReference>
<dbReference type="InterPro" id="IPR000361">
    <property type="entry name" value="ATAP_core_dom"/>
</dbReference>
<dbReference type="KEGG" id="sng:SNE_A11160"/>
<proteinExistence type="predicted"/>
<dbReference type="AlphaFoldDB" id="F8L876"/>
<dbReference type="NCBIfam" id="TIGR03980">
    <property type="entry name" value="prismane_assoc"/>
    <property type="match status" value="1"/>
</dbReference>
<dbReference type="SUPFAM" id="SSF140683">
    <property type="entry name" value="SP0561-like"/>
    <property type="match status" value="1"/>
</dbReference>
<dbReference type="SUPFAM" id="SSF89360">
    <property type="entry name" value="HesB-like domain"/>
    <property type="match status" value="1"/>
</dbReference>
<feature type="domain" description="Core" evidence="1">
    <location>
        <begin position="84"/>
        <end position="186"/>
    </location>
</feature>
<dbReference type="GO" id="GO:0051539">
    <property type="term" value="F:4 iron, 4 sulfur cluster binding"/>
    <property type="evidence" value="ECO:0007669"/>
    <property type="project" value="TreeGrafter"/>
</dbReference>
<dbReference type="Gene3D" id="2.60.300.12">
    <property type="entry name" value="HesB-like domain"/>
    <property type="match status" value="1"/>
</dbReference>
<dbReference type="InterPro" id="IPR035903">
    <property type="entry name" value="HesB-like_dom_sf"/>
</dbReference>
<accession>F8L876</accession>
<dbReference type="EMBL" id="FR872582">
    <property type="protein sequence ID" value="CCB88993.1"/>
    <property type="molecule type" value="Genomic_DNA"/>
</dbReference>
<dbReference type="PANTHER" id="PTHR43011">
    <property type="entry name" value="IRON-SULFUR CLUSTER ASSEMBLY 2 HOMOLOG, MITOCHONDRIAL"/>
    <property type="match status" value="1"/>
</dbReference>
<evidence type="ECO:0000259" key="1">
    <source>
        <dbReference type="Pfam" id="PF01521"/>
    </source>
</evidence>
<dbReference type="GO" id="GO:0005506">
    <property type="term" value="F:iron ion binding"/>
    <property type="evidence" value="ECO:0007669"/>
    <property type="project" value="TreeGrafter"/>
</dbReference>
<dbReference type="InterPro" id="IPR023883">
    <property type="entry name" value="CHP03980_redox-disulphide"/>
</dbReference>
<dbReference type="eggNOG" id="COG0316">
    <property type="taxonomic scope" value="Bacteria"/>
</dbReference>
<keyword evidence="3" id="KW-1185">Reference proteome</keyword>
<dbReference type="InterPro" id="IPR016092">
    <property type="entry name" value="ATAP"/>
</dbReference>
<dbReference type="NCBIfam" id="TIGR00049">
    <property type="entry name" value="iron-sulfur cluster assembly accessory protein"/>
    <property type="match status" value="1"/>
</dbReference>
<dbReference type="GO" id="GO:0051537">
    <property type="term" value="F:2 iron, 2 sulfur cluster binding"/>
    <property type="evidence" value="ECO:0007669"/>
    <property type="project" value="TreeGrafter"/>
</dbReference>
<dbReference type="RefSeq" id="WP_013943460.1">
    <property type="nucleotide sequence ID" value="NC_015713.1"/>
</dbReference>
<reference key="1">
    <citation type="journal article" date="2011" name="Mol. Biol. Evol.">
        <title>Unity in variety -- the pan-genome of the Chlamydiae.</title>
        <authorList>
            <person name="Collingro A."/>
            <person name="Tischler P."/>
            <person name="Weinmaier T."/>
            <person name="Penz T."/>
            <person name="Heinz E."/>
            <person name="Brunham R.C."/>
            <person name="Read T.D."/>
            <person name="Bavoil P.M."/>
            <person name="Sachse K."/>
            <person name="Kahane S."/>
            <person name="Friedman M.G."/>
            <person name="Rattei T."/>
            <person name="Myers G.S.A."/>
            <person name="Horn M."/>
        </authorList>
    </citation>
    <scope>NUCLEOTIDE SEQUENCE</scope>
    <source>
        <strain>Z</strain>
    </source>
</reference>
<name>F8L876_SIMNZ</name>
<protein>
    <submittedName>
        <fullName evidence="2">Iron-sulfur cluster insertion protein erpA</fullName>
    </submittedName>
</protein>
<sequence>MTEKEKGPITRDMTIDDIFAKHPDKGQRLSQELTNAGLHCVGCQAATWETLEVGMLGHGFDDDKIDSLIARLNEIIAEEVDPTTIALTKRAAERFKTILEQDGKKGWALRFADKPGGCGGFEYVLDFSETPTEDDTIFTSHGVDIHVKSKMLARLLGCEIDYLEGLMGSGFKVTNPNVKGSCSCGNSQSY</sequence>
<evidence type="ECO:0000313" key="2">
    <source>
        <dbReference type="EMBL" id="CCB88993.1"/>
    </source>
</evidence>
<dbReference type="Pfam" id="PF01521">
    <property type="entry name" value="Fe-S_biosyn"/>
    <property type="match status" value="1"/>
</dbReference>
<gene>
    <name evidence="2" type="primary">erpA</name>
    <name evidence="2" type="ordered locus">SNE_A11160</name>
</gene>